<dbReference type="AlphaFoldDB" id="A0A2V3ZMZ8"/>
<evidence type="ECO:0000313" key="1">
    <source>
        <dbReference type="EMBL" id="PXX92346.1"/>
    </source>
</evidence>
<dbReference type="EMBL" id="QFWX01000002">
    <property type="protein sequence ID" value="PXX92346.1"/>
    <property type="molecule type" value="Genomic_DNA"/>
</dbReference>
<organism evidence="1 2">
    <name type="scientific">Marinobacter vulgaris</name>
    <dbReference type="NCBI Taxonomy" id="1928331"/>
    <lineage>
        <taxon>Bacteria</taxon>
        <taxon>Pseudomonadati</taxon>
        <taxon>Pseudomonadota</taxon>
        <taxon>Gammaproteobacteria</taxon>
        <taxon>Pseudomonadales</taxon>
        <taxon>Marinobacteraceae</taxon>
        <taxon>Marinobacter</taxon>
    </lineage>
</organism>
<accession>A0A2V3ZMZ8</accession>
<reference evidence="2" key="1">
    <citation type="submission" date="2018-05" db="EMBL/GenBank/DDBJ databases">
        <authorList>
            <person name="Lu D."/>
        </authorList>
    </citation>
    <scope>NUCLEOTIDE SEQUENCE [LARGE SCALE GENOMIC DNA]</scope>
    <source>
        <strain evidence="2">F01</strain>
    </source>
</reference>
<dbReference type="OrthoDB" id="646694at2"/>
<protein>
    <recommendedName>
        <fullName evidence="3">LysR substrate-binding domain-containing protein</fullName>
    </recommendedName>
</protein>
<reference evidence="1 2" key="2">
    <citation type="submission" date="2018-06" db="EMBL/GenBank/DDBJ databases">
        <title>Marinobactersediminissp. nov, a moderately halophilic bacterium isolated from marine solar saltern.</title>
        <authorList>
            <person name="Zhang Y."/>
        </authorList>
    </citation>
    <scope>NUCLEOTIDE SEQUENCE [LARGE SCALE GENOMIC DNA]</scope>
    <source>
        <strain evidence="1 2">F01</strain>
    </source>
</reference>
<gene>
    <name evidence="1" type="ORF">DIT71_03875</name>
</gene>
<dbReference type="Proteomes" id="UP000253987">
    <property type="component" value="Unassembled WGS sequence"/>
</dbReference>
<evidence type="ECO:0000313" key="2">
    <source>
        <dbReference type="Proteomes" id="UP000253987"/>
    </source>
</evidence>
<proteinExistence type="predicted"/>
<comment type="caution">
    <text evidence="1">The sequence shown here is derived from an EMBL/GenBank/DDBJ whole genome shotgun (WGS) entry which is preliminary data.</text>
</comment>
<name>A0A2V3ZMZ8_9GAMM</name>
<keyword evidence="2" id="KW-1185">Reference proteome</keyword>
<sequence length="91" mass="9993">MIFCIGELCYSIPVIERCVRHPFLSGQSFTTLPRLAFPVDNQKLCFVPLSEPKLVLQIGIIKPANRSLSPSAQALERVILKRLSGVVGLSA</sequence>
<evidence type="ECO:0008006" key="3">
    <source>
        <dbReference type="Google" id="ProtNLM"/>
    </source>
</evidence>